<dbReference type="PROSITE" id="PS51257">
    <property type="entry name" value="PROKAR_LIPOPROTEIN"/>
    <property type="match status" value="1"/>
</dbReference>
<dbReference type="OrthoDB" id="5345169at2"/>
<dbReference type="AlphaFoldDB" id="A0A3M0BKY1"/>
<keyword evidence="4" id="KW-1185">Reference proteome</keyword>
<reference evidence="3 4" key="1">
    <citation type="submission" date="2018-10" db="EMBL/GenBank/DDBJ databases">
        <title>Genomic Encyclopedia of Archaeal and Bacterial Type Strains, Phase II (KMG-II): from individual species to whole genera.</title>
        <authorList>
            <person name="Goeker M."/>
        </authorList>
    </citation>
    <scope>NUCLEOTIDE SEQUENCE [LARGE SCALE GENOMIC DNA]</scope>
    <source>
        <strain evidence="3 4">VM1</strain>
    </source>
</reference>
<dbReference type="Gene3D" id="3.50.50.60">
    <property type="entry name" value="FAD/NAD(P)-binding domain"/>
    <property type="match status" value="1"/>
</dbReference>
<evidence type="ECO:0000256" key="1">
    <source>
        <dbReference type="ARBA" id="ARBA00022630"/>
    </source>
</evidence>
<dbReference type="GO" id="GO:0016491">
    <property type="term" value="F:oxidoreductase activity"/>
    <property type="evidence" value="ECO:0007669"/>
    <property type="project" value="UniProtKB-KW"/>
</dbReference>
<accession>A0A3M0BKY1</accession>
<keyword evidence="2" id="KW-0560">Oxidoreductase</keyword>
<dbReference type="SUPFAM" id="SSF51905">
    <property type="entry name" value="FAD/NAD(P)-binding domain"/>
    <property type="match status" value="1"/>
</dbReference>
<dbReference type="PRINTS" id="PR00368">
    <property type="entry name" value="FADPNR"/>
</dbReference>
<dbReference type="EMBL" id="REFO01000011">
    <property type="protein sequence ID" value="RMA97094.1"/>
    <property type="molecule type" value="Genomic_DNA"/>
</dbReference>
<organism evidence="3 4">
    <name type="scientific">Hydrogenothermus marinus</name>
    <dbReference type="NCBI Taxonomy" id="133270"/>
    <lineage>
        <taxon>Bacteria</taxon>
        <taxon>Pseudomonadati</taxon>
        <taxon>Aquificota</taxon>
        <taxon>Aquificia</taxon>
        <taxon>Aquificales</taxon>
        <taxon>Hydrogenothermaceae</taxon>
        <taxon>Hydrogenothermus</taxon>
    </lineage>
</organism>
<sequence>MDKYDVIIIGGGPAGLSCAITLGSANDRFDWSKNRKYLVIDSGGSSDLLKAELNNVAGIKKGTVGKDLLEEIKKQALEYENIEIKNERVVKAEESGEGFQVETESGNVYKGDILVIATGFHEFSIEGLNVEVIDNVKSPRPGKVMIKHDGDFKVKDNLWVVGNAAGCFTMYAAAIGSGAHVACNIMSQWAGKNVVIHDVL</sequence>
<dbReference type="InterPro" id="IPR036188">
    <property type="entry name" value="FAD/NAD-bd_sf"/>
</dbReference>
<dbReference type="PRINTS" id="PR00469">
    <property type="entry name" value="PNDRDTASEII"/>
</dbReference>
<evidence type="ECO:0000313" key="4">
    <source>
        <dbReference type="Proteomes" id="UP000280842"/>
    </source>
</evidence>
<comment type="caution">
    <text evidence="3">The sequence shown here is derived from an EMBL/GenBank/DDBJ whole genome shotgun (WGS) entry which is preliminary data.</text>
</comment>
<name>A0A3M0BKY1_9AQUI</name>
<gene>
    <name evidence="3" type="ORF">CLV39_0749</name>
</gene>
<protein>
    <submittedName>
        <fullName evidence="3">Pyridine nucleotide-disulfide oxidoreductase</fullName>
    </submittedName>
</protein>
<proteinExistence type="predicted"/>
<dbReference type="PANTHER" id="PTHR48105">
    <property type="entry name" value="THIOREDOXIN REDUCTASE 1-RELATED-RELATED"/>
    <property type="match status" value="1"/>
</dbReference>
<dbReference type="RefSeq" id="WP_121922886.1">
    <property type="nucleotide sequence ID" value="NZ_REFO01000011.1"/>
</dbReference>
<evidence type="ECO:0000313" key="3">
    <source>
        <dbReference type="EMBL" id="RMA97094.1"/>
    </source>
</evidence>
<keyword evidence="1" id="KW-0285">Flavoprotein</keyword>
<dbReference type="Proteomes" id="UP000280842">
    <property type="component" value="Unassembled WGS sequence"/>
</dbReference>
<evidence type="ECO:0000256" key="2">
    <source>
        <dbReference type="ARBA" id="ARBA00023002"/>
    </source>
</evidence>
<dbReference type="InterPro" id="IPR050097">
    <property type="entry name" value="Ferredoxin-NADP_redctase_2"/>
</dbReference>